<keyword evidence="11" id="KW-0479">Metal-binding</keyword>
<evidence type="ECO:0000256" key="1">
    <source>
        <dbReference type="ARBA" id="ARBA00004026"/>
    </source>
</evidence>
<accession>A0A151LG09</accession>
<organism evidence="28 29">
    <name type="scientific">Plasmodium gaboni</name>
    <dbReference type="NCBI Taxonomy" id="647221"/>
    <lineage>
        <taxon>Eukaryota</taxon>
        <taxon>Sar</taxon>
        <taxon>Alveolata</taxon>
        <taxon>Apicomplexa</taxon>
        <taxon>Aconoidasida</taxon>
        <taxon>Haemosporida</taxon>
        <taxon>Plasmodiidae</taxon>
        <taxon>Plasmodium</taxon>
        <taxon>Plasmodium (Laverania)</taxon>
    </lineage>
</organism>
<evidence type="ECO:0000256" key="19">
    <source>
        <dbReference type="RuleBase" id="RU000434"/>
    </source>
</evidence>
<evidence type="ECO:0000256" key="7">
    <source>
        <dbReference type="ARBA" id="ARBA00022478"/>
    </source>
</evidence>
<dbReference type="VEuPathDB" id="PlasmoDB:PGABG01_1205600"/>
<dbReference type="InterPro" id="IPR007641">
    <property type="entry name" value="RNA_pol_Rpb2_7"/>
</dbReference>
<dbReference type="Gene3D" id="3.90.1800.10">
    <property type="entry name" value="RNA polymerase alpha subunit dimerisation domain"/>
    <property type="match status" value="1"/>
</dbReference>
<evidence type="ECO:0000256" key="15">
    <source>
        <dbReference type="ARBA" id="ARBA00023163"/>
    </source>
</evidence>
<evidence type="ECO:0000259" key="27">
    <source>
        <dbReference type="Pfam" id="PF04566"/>
    </source>
</evidence>
<dbReference type="GO" id="GO:0006351">
    <property type="term" value="P:DNA-templated transcription"/>
    <property type="evidence" value="ECO:0007669"/>
    <property type="project" value="InterPro"/>
</dbReference>
<dbReference type="GeneID" id="29777245"/>
<feature type="domain" description="DNA-directed RNA polymerase subunit 2 hybrid-binding" evidence="22">
    <location>
        <begin position="1100"/>
        <end position="1364"/>
    </location>
</feature>
<evidence type="ECO:0000256" key="6">
    <source>
        <dbReference type="ARBA" id="ARBA00021955"/>
    </source>
</evidence>
<feature type="domain" description="RNA polymerase Rpb2" evidence="27">
    <location>
        <begin position="788"/>
        <end position="849"/>
    </location>
</feature>
<dbReference type="PANTHER" id="PTHR20856">
    <property type="entry name" value="DNA-DIRECTED RNA POLYMERASE I SUBUNIT 2"/>
    <property type="match status" value="1"/>
</dbReference>
<feature type="domain" description="RNA polymerase Rpb2" evidence="26">
    <location>
        <begin position="686"/>
        <end position="750"/>
    </location>
</feature>
<dbReference type="Pfam" id="PF04566">
    <property type="entry name" value="RNA_pol_Rpb2_4"/>
    <property type="match status" value="1"/>
</dbReference>
<keyword evidence="7 20" id="KW-0240">DNA-directed RNA polymerase</keyword>
<evidence type="ECO:0000256" key="16">
    <source>
        <dbReference type="ARBA" id="ARBA00023242"/>
    </source>
</evidence>
<dbReference type="VEuPathDB" id="PlasmoDB:PGSY75_1206600"/>
<dbReference type="FunFam" id="3.90.1100.10:FF:000013">
    <property type="entry name" value="DNA-directed RNA polymerase subunit beta"/>
    <property type="match status" value="1"/>
</dbReference>
<evidence type="ECO:0000256" key="4">
    <source>
        <dbReference type="ARBA" id="ARBA00006835"/>
    </source>
</evidence>
<evidence type="ECO:0000256" key="12">
    <source>
        <dbReference type="ARBA" id="ARBA00022771"/>
    </source>
</evidence>
<feature type="domain" description="RNA polymerase beta subunit protrusion" evidence="25">
    <location>
        <begin position="257"/>
        <end position="635"/>
    </location>
</feature>
<evidence type="ECO:0000259" key="26">
    <source>
        <dbReference type="Pfam" id="PF04565"/>
    </source>
</evidence>
<evidence type="ECO:0000256" key="17">
    <source>
        <dbReference type="ARBA" id="ARBA00026088"/>
    </source>
</evidence>
<dbReference type="Pfam" id="PF04563">
    <property type="entry name" value="RNA_pol_Rpb2_1"/>
    <property type="match status" value="1"/>
</dbReference>
<dbReference type="NCBIfam" id="NF007175">
    <property type="entry name" value="PRK09606.1"/>
    <property type="match status" value="1"/>
</dbReference>
<keyword evidence="12" id="KW-0863">Zinc-finger</keyword>
<dbReference type="FunFam" id="2.40.270.10:FF:000011">
    <property type="entry name" value="DNA-directed RNA polymerase subunit beta"/>
    <property type="match status" value="1"/>
</dbReference>
<evidence type="ECO:0000256" key="21">
    <source>
        <dbReference type="SAM" id="MobiDB-lite"/>
    </source>
</evidence>
<dbReference type="FunFam" id="3.90.1070.20:FF:000002">
    <property type="entry name" value="DNA-directed RNA polymerase subunit beta"/>
    <property type="match status" value="1"/>
</dbReference>
<dbReference type="GO" id="GO:0032549">
    <property type="term" value="F:ribonucleoside binding"/>
    <property type="evidence" value="ECO:0007669"/>
    <property type="project" value="InterPro"/>
</dbReference>
<evidence type="ECO:0000256" key="10">
    <source>
        <dbReference type="ARBA" id="ARBA00022695"/>
    </source>
</evidence>
<feature type="compositionally biased region" description="Low complexity" evidence="21">
    <location>
        <begin position="121"/>
        <end position="139"/>
    </location>
</feature>
<evidence type="ECO:0000256" key="8">
    <source>
        <dbReference type="ARBA" id="ARBA00022640"/>
    </source>
</evidence>
<dbReference type="Pfam" id="PF04560">
    <property type="entry name" value="RNA_pol_Rpb2_7"/>
    <property type="match status" value="1"/>
</dbReference>
<dbReference type="Proteomes" id="UP000076004">
    <property type="component" value="Chromosome 12"/>
</dbReference>
<dbReference type="InterPro" id="IPR015712">
    <property type="entry name" value="DNA-dir_RNA_pol_su2"/>
</dbReference>
<evidence type="ECO:0000256" key="2">
    <source>
        <dbReference type="ARBA" id="ARBA00004123"/>
    </source>
</evidence>
<dbReference type="Pfam" id="PF04561">
    <property type="entry name" value="RNA_pol_Rpb2_2"/>
    <property type="match status" value="1"/>
</dbReference>
<comment type="subunit">
    <text evidence="17">In plastids the minimal PEP RNA polymerase catalytic core is composed of four subunits: alpha, beta, beta', and beta''. When a (nuclear-encoded) sigma factor is associated with the core the holoenzyme is formed, which can initiate transcription.</text>
</comment>
<dbReference type="RefSeq" id="XP_018640521.1">
    <property type="nucleotide sequence ID" value="XM_018786656.1"/>
</dbReference>
<dbReference type="GO" id="GO:0005634">
    <property type="term" value="C:nucleus"/>
    <property type="evidence" value="ECO:0007669"/>
    <property type="project" value="UniProtKB-SubCell"/>
</dbReference>
<evidence type="ECO:0000256" key="13">
    <source>
        <dbReference type="ARBA" id="ARBA00022833"/>
    </source>
</evidence>
<evidence type="ECO:0000256" key="11">
    <source>
        <dbReference type="ARBA" id="ARBA00022723"/>
    </source>
</evidence>
<dbReference type="Pfam" id="PF00562">
    <property type="entry name" value="RNA_pol_Rpb2_6"/>
    <property type="match status" value="1"/>
</dbReference>
<gene>
    <name evidence="28" type="ORF">PGSY75_1206600</name>
</gene>
<dbReference type="Pfam" id="PF04565">
    <property type="entry name" value="RNA_pol_Rpb2_3"/>
    <property type="match status" value="1"/>
</dbReference>
<keyword evidence="16" id="KW-0539">Nucleus</keyword>
<evidence type="ECO:0000259" key="25">
    <source>
        <dbReference type="Pfam" id="PF04563"/>
    </source>
</evidence>
<comment type="similarity">
    <text evidence="4 19">Belongs to the RNA polymerase beta chain family.</text>
</comment>
<keyword evidence="13" id="KW-0862">Zinc</keyword>
<name>A0A151LG09_9APIC</name>
<keyword evidence="9 20" id="KW-0808">Transferase</keyword>
<evidence type="ECO:0000256" key="18">
    <source>
        <dbReference type="ARBA" id="ARBA00048552"/>
    </source>
</evidence>
<dbReference type="GO" id="GO:0003677">
    <property type="term" value="F:DNA binding"/>
    <property type="evidence" value="ECO:0007669"/>
    <property type="project" value="InterPro"/>
</dbReference>
<proteinExistence type="inferred from homology"/>
<dbReference type="InterPro" id="IPR037033">
    <property type="entry name" value="DNA-dir_RNAP_su2_hyb_sf"/>
</dbReference>
<evidence type="ECO:0000256" key="14">
    <source>
        <dbReference type="ARBA" id="ARBA00022887"/>
    </source>
</evidence>
<feature type="domain" description="RNA polymerase Rpb2" evidence="24">
    <location>
        <begin position="406"/>
        <end position="595"/>
    </location>
</feature>
<dbReference type="KEGG" id="pgab:PGSY75_1206600"/>
<evidence type="ECO:0000313" key="28">
    <source>
        <dbReference type="EMBL" id="KYN97882.1"/>
    </source>
</evidence>
<dbReference type="PROSITE" id="PS01166">
    <property type="entry name" value="RNA_POL_BETA"/>
    <property type="match status" value="1"/>
</dbReference>
<dbReference type="InterPro" id="IPR007644">
    <property type="entry name" value="RNA_pol_bsu_protrusion"/>
</dbReference>
<evidence type="ECO:0000259" key="24">
    <source>
        <dbReference type="Pfam" id="PF04561"/>
    </source>
</evidence>
<sequence>MKDIIKIKTKKKSVNKINDANEEEVYQLKENTAQNGDDYKNEKNNINRFILNDENINSKNDYNNMMNQCDVIGKNENEEYTHIKMEEEKNKDDLYECKNDDNNFYESKINFIKKQDEANKENNNNNNDHNNNNNDHNNNKNCYYNYYENKHINIFNNKNDVHNKNMSTNKILKDEYYDKNLNGNNINDLKEYLNNENKKQRKTKLYNNMNILNDEENFSGLVIKNKEHNKKIYENSKCVNTLNEKWKLLPAYLKVKGLVKQHIESYNYFIKREIKTIMNATTNKIIKSDIDEHFYVEFLDITVGTPSVEENMIETKLTPQICRQRDLTYSAPIYVDVEYVKGNSIITKNNVEIGRLPVMLRSDICVLNNKSEEELMKLGECPYDPGGYFIVKGTERVLLMQEQLSKNRIIVEMDIKHNICATITSTTAESKSRCAIVYKNNKLYLKHNSFIEDIGVCIILRAMGYESDQEIFQMIGSHKNYVNGILLSLYELYNENIKTNLDALLYIGKKIRPRLLAKGFFSSMKEKQVKNEKDIIEEGLDFLSRVLLSHIQQKSKYDFRNKARCICLMIRRVLDSANNKNEIDDKDYYGNKRLELAGQLISLLFEDLYKRFYFTLKKQIDQTLSKYMQSNYNSKLRSTGNNMNDNYPDVFRNLPKDIITRGMQTAISTGNWNIKRFKMEKSGVSQVLSRLSFIACIGMMTRLNSQFEKGRKVSGPRALQPSQWGVLCPCDTPEGESCGLVKNLALMTHVTNDNENNENLIEILYTLGVEDSDSLTGEEIYKEGVFFVILNGILLGVHKRPQKFMQRIRYLRRYGKIGQFVSIYDNFLHNAIYISTDGGRLCRPLIIIENGKSKLLPQHIKALENGTINFFDLLKSSVIEWIDVNEQNNLLIALNESDISLSTTHLEIDPLTILGVVAGLIPYPNHNQSPRNTYQCAMGKQAIGAIGYNQFVRCDTLLYLLVYPQKPLVKSKTIEFINFEKLPAGQNAIVAVMSFCGYDIEDAIVMNKSSIDRGFGRCMSLRKHSVELKKYFNGSNDIVLPSPLVINKLQQQRQEREIKSEIKNEKEKDGIKKEHQNDNINNNNIIKNSYNNNLSKIDNIKKDSYSHKNISNESKVDIKKMANKDIRKYHSLDMDGVASIGYLIKEGQLYVNKFSPKNIKDHVKDIGKVDINDFKMNEIKYKSVYPSYIDKIIFTENSEGLKIYKIIMRQTRLPELGDKFSSRHGQKGVVGLLVNQEDMPFTESGICPDLIMNPHGFPSRMTVGKLLELVASKAAVMDGEYKYGSIFSGTPFEEIAEILFRYGFNCSSKELLYSGLTGEPLETYIFMGPIYYQKLKHMVQDKIHARARGPRQLLTRQPTEGRSKEGGLRLGEMERDCLIAYGVSNLLLERLMLSSDVCNVYICEDCGMMGYDLYCTFCKKCDKNIVIQMPYACKLLFQELQTMNVFPKIIVKEV</sequence>
<feature type="region of interest" description="Disordered" evidence="21">
    <location>
        <begin position="1065"/>
        <end position="1084"/>
    </location>
</feature>
<dbReference type="FunFam" id="2.40.270.10:FF:000006">
    <property type="entry name" value="DNA-directed RNA polymerase subunit beta"/>
    <property type="match status" value="1"/>
</dbReference>
<dbReference type="Gene3D" id="3.90.1110.10">
    <property type="entry name" value="RNA polymerase Rpb2, domain 2"/>
    <property type="match status" value="1"/>
</dbReference>
<dbReference type="Gene3D" id="3.90.1100.10">
    <property type="match status" value="1"/>
</dbReference>
<protein>
    <recommendedName>
        <fullName evidence="6 20">DNA-directed RNA polymerase subunit beta</fullName>
        <ecNumber evidence="5 20">2.7.7.6</ecNumber>
    </recommendedName>
</protein>
<keyword evidence="14" id="KW-0933">Apicoplast</keyword>
<evidence type="ECO:0000256" key="5">
    <source>
        <dbReference type="ARBA" id="ARBA00012418"/>
    </source>
</evidence>
<dbReference type="FunFam" id="3.90.1100.10:FF:000021">
    <property type="entry name" value="DNA-directed RNA polymerase subunit beta"/>
    <property type="match status" value="1"/>
</dbReference>
<dbReference type="InterPro" id="IPR007120">
    <property type="entry name" value="DNA-dir_RNAP_su2_dom"/>
</dbReference>
<comment type="catalytic activity">
    <reaction evidence="18 20">
        <text>RNA(n) + a ribonucleoside 5'-triphosphate = RNA(n+1) + diphosphate</text>
        <dbReference type="Rhea" id="RHEA:21248"/>
        <dbReference type="Rhea" id="RHEA-COMP:14527"/>
        <dbReference type="Rhea" id="RHEA-COMP:17342"/>
        <dbReference type="ChEBI" id="CHEBI:33019"/>
        <dbReference type="ChEBI" id="CHEBI:61557"/>
        <dbReference type="ChEBI" id="CHEBI:140395"/>
        <dbReference type="EC" id="2.7.7.6"/>
    </reaction>
</comment>
<keyword evidence="8" id="KW-0934">Plastid</keyword>
<dbReference type="GO" id="GO:0008270">
    <property type="term" value="F:zinc ion binding"/>
    <property type="evidence" value="ECO:0007669"/>
    <property type="project" value="UniProtKB-KW"/>
</dbReference>
<evidence type="ECO:0000256" key="3">
    <source>
        <dbReference type="ARBA" id="ARBA00004467"/>
    </source>
</evidence>
<dbReference type="GO" id="GO:0000428">
    <property type="term" value="C:DNA-directed RNA polymerase complex"/>
    <property type="evidence" value="ECO:0007669"/>
    <property type="project" value="UniProtKB-KW"/>
</dbReference>
<reference evidence="28 29" key="1">
    <citation type="journal article" date="2016" name="Nat. Commun.">
        <title>Genomes of cryptic chimpanzee Plasmodium species reveal key evolutionary events leading to human malaria.</title>
        <authorList>
            <person name="Sundararaman S.A."/>
            <person name="Plenderleith L.J."/>
            <person name="Liu W."/>
            <person name="Loy D.E."/>
            <person name="Learn G.H."/>
            <person name="Li Y."/>
            <person name="Shaw K.S."/>
            <person name="Ayouba A."/>
            <person name="Peeters M."/>
            <person name="Speede S."/>
            <person name="Shaw G.M."/>
            <person name="Bushman F.D."/>
            <person name="Brisson D."/>
            <person name="Rayner J.C."/>
            <person name="Sharp P.M."/>
            <person name="Hahn B.H."/>
        </authorList>
    </citation>
    <scope>NUCLEOTIDE SEQUENCE [LARGE SCALE GENOMIC DNA]</scope>
    <source>
        <strain evidence="28 29">SY75</strain>
    </source>
</reference>
<evidence type="ECO:0000256" key="9">
    <source>
        <dbReference type="ARBA" id="ARBA00022679"/>
    </source>
</evidence>
<dbReference type="InterPro" id="IPR007121">
    <property type="entry name" value="RNA_pol_bsu_CS"/>
</dbReference>
<feature type="region of interest" description="Disordered" evidence="21">
    <location>
        <begin position="119"/>
        <end position="139"/>
    </location>
</feature>
<dbReference type="InterPro" id="IPR007645">
    <property type="entry name" value="RNA_pol_Rpb2_3"/>
</dbReference>
<dbReference type="EMBL" id="LVLB01000013">
    <property type="protein sequence ID" value="KYN97882.1"/>
    <property type="molecule type" value="Genomic_DNA"/>
</dbReference>
<dbReference type="FunFam" id="3.90.1110.10:FF:000011">
    <property type="entry name" value="DNA-directed RNA polymerase subunit beta"/>
    <property type="match status" value="1"/>
</dbReference>
<dbReference type="Gene3D" id="2.40.270.10">
    <property type="entry name" value="DNA-directed RNA polymerase, subunit 2, domain 6"/>
    <property type="match status" value="2"/>
</dbReference>
<dbReference type="EC" id="2.7.7.6" evidence="5 20"/>
<dbReference type="SUPFAM" id="SSF64484">
    <property type="entry name" value="beta and beta-prime subunits of DNA dependent RNA-polymerase"/>
    <property type="match status" value="2"/>
</dbReference>
<feature type="compositionally biased region" description="Basic and acidic residues" evidence="21">
    <location>
        <begin position="1065"/>
        <end position="1077"/>
    </location>
</feature>
<evidence type="ECO:0000313" key="29">
    <source>
        <dbReference type="Proteomes" id="UP000076004"/>
    </source>
</evidence>
<feature type="domain" description="RNA polymerase Rpb2" evidence="23">
    <location>
        <begin position="1366"/>
        <end position="1451"/>
    </location>
</feature>
<evidence type="ECO:0000256" key="20">
    <source>
        <dbReference type="RuleBase" id="RU363031"/>
    </source>
</evidence>
<evidence type="ECO:0000259" key="23">
    <source>
        <dbReference type="Pfam" id="PF04560"/>
    </source>
</evidence>
<comment type="function">
    <text evidence="1 20">DNA-dependent RNA polymerase catalyzes the transcription of DNA into RNA using the four ribonucleoside triphosphates as substrates.</text>
</comment>
<dbReference type="InterPro" id="IPR007642">
    <property type="entry name" value="RNA_pol_Rpb2_2"/>
</dbReference>
<dbReference type="GO" id="GO:0003899">
    <property type="term" value="F:DNA-directed RNA polymerase activity"/>
    <property type="evidence" value="ECO:0007669"/>
    <property type="project" value="UniProtKB-EC"/>
</dbReference>
<comment type="subcellular location">
    <subcellularLocation>
        <location evidence="2">Nucleus</location>
    </subcellularLocation>
    <subcellularLocation>
        <location evidence="3">Plastid</location>
        <location evidence="3">Apicoplast</location>
    </subcellularLocation>
</comment>
<dbReference type="GO" id="GO:0020011">
    <property type="term" value="C:apicoplast"/>
    <property type="evidence" value="ECO:0007669"/>
    <property type="project" value="UniProtKB-SubCell"/>
</dbReference>
<evidence type="ECO:0000259" key="22">
    <source>
        <dbReference type="Pfam" id="PF00562"/>
    </source>
</evidence>
<comment type="caution">
    <text evidence="28">The sequence shown here is derived from an EMBL/GenBank/DDBJ whole genome shotgun (WGS) entry which is preliminary data.</text>
</comment>
<dbReference type="InterPro" id="IPR037034">
    <property type="entry name" value="RNA_pol_Rpb2_2_sf"/>
</dbReference>
<dbReference type="Gene3D" id="3.90.1070.20">
    <property type="match status" value="1"/>
</dbReference>
<dbReference type="InterPro" id="IPR007646">
    <property type="entry name" value="RNA_pol_Rpb2_4"/>
</dbReference>
<keyword evidence="15 20" id="KW-0804">Transcription</keyword>
<keyword evidence="10 20" id="KW-0548">Nucleotidyltransferase</keyword>
<dbReference type="CDD" id="cd00653">
    <property type="entry name" value="RNA_pol_B_RPB2"/>
    <property type="match status" value="1"/>
</dbReference>